<gene>
    <name evidence="5" type="ORF">AUK40_06265</name>
</gene>
<dbReference type="GO" id="GO:1990610">
    <property type="term" value="F:acetolactate synthase regulator activity"/>
    <property type="evidence" value="ECO:0007669"/>
    <property type="project" value="UniProtKB-UniRule"/>
</dbReference>
<dbReference type="NCBIfam" id="TIGR00119">
    <property type="entry name" value="acolac_sm"/>
    <property type="match status" value="1"/>
</dbReference>
<dbReference type="InterPro" id="IPR045865">
    <property type="entry name" value="ACT-like_dom_sf"/>
</dbReference>
<dbReference type="Pfam" id="PF10369">
    <property type="entry name" value="ALS_ss_C"/>
    <property type="match status" value="1"/>
</dbReference>
<dbReference type="PANTHER" id="PTHR30239:SF0">
    <property type="entry name" value="ACETOLACTATE SYNTHASE SMALL SUBUNIT 1, CHLOROPLASTIC"/>
    <property type="match status" value="1"/>
</dbReference>
<dbReference type="GO" id="GO:0009099">
    <property type="term" value="P:L-valine biosynthetic process"/>
    <property type="evidence" value="ECO:0007669"/>
    <property type="project" value="UniProtKB-UniRule"/>
</dbReference>
<dbReference type="InterPro" id="IPR004789">
    <property type="entry name" value="Acetalactate_synth_ssu"/>
</dbReference>
<evidence type="ECO:0000259" key="4">
    <source>
        <dbReference type="PROSITE" id="PS51671"/>
    </source>
</evidence>
<dbReference type="Gene3D" id="3.30.70.1150">
    <property type="entry name" value="ACT-like. Chain A, domain 2"/>
    <property type="match status" value="1"/>
</dbReference>
<feature type="domain" description="ACT" evidence="4">
    <location>
        <begin position="5"/>
        <end position="80"/>
    </location>
</feature>
<comment type="pathway">
    <text evidence="3">Amino-acid biosynthesis; L-valine biosynthesis; L-valine from pyruvate: step 1/4.</text>
</comment>
<evidence type="ECO:0000313" key="5">
    <source>
        <dbReference type="EMBL" id="OIP95189.1"/>
    </source>
</evidence>
<comment type="pathway">
    <text evidence="3">Amino-acid biosynthesis; L-isoleucine biosynthesis; L-isoleucine from 2-oxobutanoate: step 1/4.</text>
</comment>
<dbReference type="InterPro" id="IPR054480">
    <property type="entry name" value="AHAS_small-like_ACT"/>
</dbReference>
<keyword evidence="3" id="KW-0100">Branched-chain amino acid biosynthesis</keyword>
<dbReference type="Pfam" id="PF22629">
    <property type="entry name" value="ACT_AHAS_ss"/>
    <property type="match status" value="1"/>
</dbReference>
<protein>
    <recommendedName>
        <fullName evidence="3">Acetolactate synthase small subunit</fullName>
        <shortName evidence="3">AHAS</shortName>
        <shortName evidence="3">ALS</shortName>
        <ecNumber evidence="3">2.2.1.6</ecNumber>
    </recommendedName>
    <alternativeName>
        <fullName evidence="3">Acetohydroxy-acid synthase small subunit</fullName>
    </alternativeName>
</protein>
<comment type="similarity">
    <text evidence="3">Belongs to the acetolactate synthase small subunit family.</text>
</comment>
<keyword evidence="3" id="KW-0808">Transferase</keyword>
<dbReference type="InterPro" id="IPR002912">
    <property type="entry name" value="ACT_dom"/>
</dbReference>
<accession>A0A1J5IDK6</accession>
<dbReference type="GO" id="GO:0009097">
    <property type="term" value="P:isoleucine biosynthetic process"/>
    <property type="evidence" value="ECO:0007669"/>
    <property type="project" value="UniProtKB-UniRule"/>
</dbReference>
<dbReference type="SUPFAM" id="SSF55021">
    <property type="entry name" value="ACT-like"/>
    <property type="match status" value="2"/>
</dbReference>
<dbReference type="GO" id="GO:0003984">
    <property type="term" value="F:acetolactate synthase activity"/>
    <property type="evidence" value="ECO:0007669"/>
    <property type="project" value="UniProtKB-UniRule"/>
</dbReference>
<evidence type="ECO:0000256" key="2">
    <source>
        <dbReference type="ARBA" id="ARBA00048670"/>
    </source>
</evidence>
<comment type="function">
    <text evidence="3">Catalyzes the conversion of 2 pyruvate molecules into acetolactate in the first common step of the biosynthetic pathway of the branched-amino acids such as leucine, isoleucine, and valine.</text>
</comment>
<dbReference type="EMBL" id="MNZT01000114">
    <property type="protein sequence ID" value="OIP95189.1"/>
    <property type="molecule type" value="Genomic_DNA"/>
</dbReference>
<dbReference type="GO" id="GO:0005829">
    <property type="term" value="C:cytosol"/>
    <property type="evidence" value="ECO:0007669"/>
    <property type="project" value="TreeGrafter"/>
</dbReference>
<dbReference type="EC" id="2.2.1.6" evidence="3"/>
<comment type="subunit">
    <text evidence="1 3">Dimer of large and small chains.</text>
</comment>
<dbReference type="UniPathway" id="UPA00049">
    <property type="reaction ID" value="UER00059"/>
</dbReference>
<dbReference type="InterPro" id="IPR019455">
    <property type="entry name" value="Acetolactate_synth_ssu_C"/>
</dbReference>
<comment type="catalytic activity">
    <reaction evidence="2 3">
        <text>2 pyruvate + H(+) = (2S)-2-acetolactate + CO2</text>
        <dbReference type="Rhea" id="RHEA:25249"/>
        <dbReference type="ChEBI" id="CHEBI:15361"/>
        <dbReference type="ChEBI" id="CHEBI:15378"/>
        <dbReference type="ChEBI" id="CHEBI:16526"/>
        <dbReference type="ChEBI" id="CHEBI:58476"/>
        <dbReference type="EC" id="2.2.1.6"/>
    </reaction>
</comment>
<organism evidence="5 6">
    <name type="scientific">Candidatus Wirthbacteria bacterium CG2_30_54_11</name>
    <dbReference type="NCBI Taxonomy" id="1817892"/>
    <lineage>
        <taxon>Bacteria</taxon>
        <taxon>Candidatus Wirthbacteria</taxon>
    </lineage>
</organism>
<dbReference type="PROSITE" id="PS51671">
    <property type="entry name" value="ACT"/>
    <property type="match status" value="1"/>
</dbReference>
<dbReference type="Proteomes" id="UP000183245">
    <property type="component" value="Unassembled WGS sequence"/>
</dbReference>
<dbReference type="Gene3D" id="3.30.70.260">
    <property type="match status" value="1"/>
</dbReference>
<dbReference type="AlphaFoldDB" id="A0A1J5IDK6"/>
<dbReference type="PANTHER" id="PTHR30239">
    <property type="entry name" value="ACETOLACTATE SYNTHASE SMALL SUBUNIT"/>
    <property type="match status" value="1"/>
</dbReference>
<dbReference type="UniPathway" id="UPA00047">
    <property type="reaction ID" value="UER00055"/>
</dbReference>
<keyword evidence="3" id="KW-0028">Amino-acid biosynthesis</keyword>
<proteinExistence type="inferred from homology"/>
<evidence type="ECO:0000256" key="3">
    <source>
        <dbReference type="RuleBase" id="RU368092"/>
    </source>
</evidence>
<dbReference type="InterPro" id="IPR027271">
    <property type="entry name" value="Acetolactate_synth/TF_NikR_C"/>
</dbReference>
<evidence type="ECO:0000313" key="6">
    <source>
        <dbReference type="Proteomes" id="UP000183245"/>
    </source>
</evidence>
<evidence type="ECO:0000256" key="1">
    <source>
        <dbReference type="ARBA" id="ARBA00011744"/>
    </source>
</evidence>
<sequence>MKPYTILAFMLDTAGVLNKIVLLIRRKMYNIDTLTVCRTNVLGISRMTISLRSDDQARVQGMIRQIDKITEVTEISILDPRTSIIRDMALIKLRVKAGRLIHLQNSYAFKLLDEHEGSEYFTLQIAGTSREIDSFISEFDPASILEIARTGPTAMLK</sequence>
<reference evidence="5" key="1">
    <citation type="journal article" date="2016" name="Environ. Microbiol.">
        <title>Genomic resolution of a cold subsurface aquifer community provides metabolic insights for novel microbes adapted to high CO concentrations.</title>
        <authorList>
            <person name="Probst A.J."/>
            <person name="Castelle C.J."/>
            <person name="Singh A."/>
            <person name="Brown C.T."/>
            <person name="Anantharaman K."/>
            <person name="Sharon I."/>
            <person name="Hug L.A."/>
            <person name="Burstein D."/>
            <person name="Emerson J.B."/>
            <person name="Thomas B.C."/>
            <person name="Banfield J.F."/>
        </authorList>
    </citation>
    <scope>NUCLEOTIDE SEQUENCE [LARGE SCALE GENOMIC DNA]</scope>
    <source>
        <strain evidence="5">CG2_30_54_11</strain>
    </source>
</reference>
<comment type="caution">
    <text evidence="5">The sequence shown here is derived from an EMBL/GenBank/DDBJ whole genome shotgun (WGS) entry which is preliminary data.</text>
</comment>
<name>A0A1J5IDK6_9BACT</name>
<dbReference type="STRING" id="1817892.AUK40_06265"/>